<feature type="transmembrane region" description="Helical" evidence="1">
    <location>
        <begin position="6"/>
        <end position="24"/>
    </location>
</feature>
<sequence>MIKSKIFIIIVICVITLIIFILNNKYEGFKNAIKESSTLILFTNPNFNSKNVKLN</sequence>
<proteinExistence type="predicted"/>
<reference evidence="2" key="1">
    <citation type="submission" date="2018-05" db="EMBL/GenBank/DDBJ databases">
        <authorList>
            <person name="Lanie J.A."/>
            <person name="Ng W.-L."/>
            <person name="Kazmierczak K.M."/>
            <person name="Andrzejewski T.M."/>
            <person name="Davidsen T.M."/>
            <person name="Wayne K.J."/>
            <person name="Tettelin H."/>
            <person name="Glass J.I."/>
            <person name="Rusch D."/>
            <person name="Podicherti R."/>
            <person name="Tsui H.-C.T."/>
            <person name="Winkler M.E."/>
        </authorList>
    </citation>
    <scope>NUCLEOTIDE SEQUENCE</scope>
</reference>
<keyword evidence="1" id="KW-1133">Transmembrane helix</keyword>
<keyword evidence="1" id="KW-0472">Membrane</keyword>
<dbReference type="EMBL" id="UINC01021261">
    <property type="protein sequence ID" value="SVA88438.1"/>
    <property type="molecule type" value="Genomic_DNA"/>
</dbReference>
<organism evidence="2">
    <name type="scientific">marine metagenome</name>
    <dbReference type="NCBI Taxonomy" id="408172"/>
    <lineage>
        <taxon>unclassified sequences</taxon>
        <taxon>metagenomes</taxon>
        <taxon>ecological metagenomes</taxon>
    </lineage>
</organism>
<keyword evidence="1" id="KW-0812">Transmembrane</keyword>
<accession>A0A381ZGJ6</accession>
<evidence type="ECO:0000256" key="1">
    <source>
        <dbReference type="SAM" id="Phobius"/>
    </source>
</evidence>
<evidence type="ECO:0000313" key="2">
    <source>
        <dbReference type="EMBL" id="SVA88438.1"/>
    </source>
</evidence>
<name>A0A381ZGJ6_9ZZZZ</name>
<gene>
    <name evidence="2" type="ORF">METZ01_LOCUS141292</name>
</gene>
<protein>
    <submittedName>
        <fullName evidence="2">Uncharacterized protein</fullName>
    </submittedName>
</protein>
<dbReference type="AlphaFoldDB" id="A0A381ZGJ6"/>